<comment type="similarity">
    <text evidence="2 12">Belongs to the thioester dehydratase family. FabZ subfamily.</text>
</comment>
<dbReference type="GO" id="GO:0009245">
    <property type="term" value="P:lipid A biosynthetic process"/>
    <property type="evidence" value="ECO:0007669"/>
    <property type="project" value="UniProtKB-UniRule"/>
</dbReference>
<dbReference type="HAMAP" id="MF_00387">
    <property type="entry name" value="LpxA"/>
    <property type="match status" value="1"/>
</dbReference>
<keyword evidence="5 11" id="KW-0441">Lipid A biosynthesis</keyword>
<dbReference type="InterPro" id="IPR029069">
    <property type="entry name" value="HotDog_dom_sf"/>
</dbReference>
<dbReference type="InterPro" id="IPR011004">
    <property type="entry name" value="Trimer_LpxA-like_sf"/>
</dbReference>
<evidence type="ECO:0000256" key="12">
    <source>
        <dbReference type="HAMAP-Rule" id="MF_00406"/>
    </source>
</evidence>
<comment type="subcellular location">
    <subcellularLocation>
        <location evidence="1 11">Cytoplasm</location>
    </subcellularLocation>
</comment>
<dbReference type="EMBL" id="CP059265">
    <property type="protein sequence ID" value="QLQ31190.1"/>
    <property type="molecule type" value="Genomic_DNA"/>
</dbReference>
<comment type="similarity">
    <text evidence="11">Belongs to the transferase hexapeptide repeat family. LpxA subfamily.</text>
</comment>
<evidence type="ECO:0000259" key="13">
    <source>
        <dbReference type="Pfam" id="PF13720"/>
    </source>
</evidence>
<dbReference type="Pfam" id="PF00132">
    <property type="entry name" value="Hexapep"/>
    <property type="match status" value="2"/>
</dbReference>
<dbReference type="PANTHER" id="PTHR43480">
    <property type="entry name" value="ACYL-[ACYL-CARRIER-PROTEIN]--UDP-N-ACETYLGLUCOSAMINE O-ACYLTRANSFERASE"/>
    <property type="match status" value="1"/>
</dbReference>
<comment type="pathway">
    <text evidence="11">Glycolipid biosynthesis; lipid IV(A) biosynthesis; lipid IV(A) from (3R)-3-hydroxytetradecanoyl-[acyl-carrier-protein] and UDP-N-acetyl-alpha-D-glucosamine: step 1/6.</text>
</comment>
<keyword evidence="9 11" id="KW-0012">Acyltransferase</keyword>
<dbReference type="InterPro" id="IPR037157">
    <property type="entry name" value="Acetyltransf_C_sf"/>
</dbReference>
<dbReference type="Pfam" id="PF07977">
    <property type="entry name" value="FabA"/>
    <property type="match status" value="1"/>
</dbReference>
<dbReference type="FunFam" id="3.10.129.10:FF:000001">
    <property type="entry name" value="3-hydroxyacyl-[acyl-carrier-protein] dehydratase FabZ"/>
    <property type="match status" value="1"/>
</dbReference>
<dbReference type="UniPathway" id="UPA00359">
    <property type="reaction ID" value="UER00477"/>
</dbReference>
<name>A0A7L6AQ00_9GAMM</name>
<dbReference type="CDD" id="cd03351">
    <property type="entry name" value="LbH_UDP-GlcNAc_AT"/>
    <property type="match status" value="1"/>
</dbReference>
<reference evidence="14" key="1">
    <citation type="submission" date="2020-06" db="EMBL/GenBank/DDBJ databases">
        <title>Analysis procedures for assessing recovery of high quality, complete, closed genomes from Nanopore long read metagenome sequencing.</title>
        <authorList>
            <person name="Bessarab I."/>
            <person name="Arumugam K."/>
            <person name="Haryono M."/>
            <person name="Liu X."/>
            <person name="Roy S."/>
            <person name="Zuniga-Montanez R.E."/>
            <person name="Qiu G."/>
            <person name="Drautz-Moses D.I."/>
            <person name="Law Y.Y."/>
            <person name="Wuertz S."/>
            <person name="Lauro F.M."/>
            <person name="Huson D.H."/>
            <person name="Williams R.B."/>
        </authorList>
    </citation>
    <scope>NUCLEOTIDE SEQUENCE [LARGE SCALE GENOMIC DNA]</scope>
    <source>
        <strain evidence="14">SSD2</strain>
    </source>
</reference>
<dbReference type="HAMAP" id="MF_00406">
    <property type="entry name" value="FabZ"/>
    <property type="match status" value="1"/>
</dbReference>
<dbReference type="GO" id="GO:0016020">
    <property type="term" value="C:membrane"/>
    <property type="evidence" value="ECO:0007669"/>
    <property type="project" value="GOC"/>
</dbReference>
<keyword evidence="3 11" id="KW-0963">Cytoplasm</keyword>
<evidence type="ECO:0000313" key="15">
    <source>
        <dbReference type="Proteomes" id="UP000510621"/>
    </source>
</evidence>
<dbReference type="Pfam" id="PF13720">
    <property type="entry name" value="Acetyltransf_11"/>
    <property type="match status" value="1"/>
</dbReference>
<dbReference type="GO" id="GO:0008780">
    <property type="term" value="F:acyl-[acyl-carrier-protein]-UDP-N-acetylglucosamine O-acyltransferase activity"/>
    <property type="evidence" value="ECO:0007669"/>
    <property type="project" value="UniProtKB-UniRule"/>
</dbReference>
<dbReference type="InterPro" id="IPR013114">
    <property type="entry name" value="FabA_FabZ"/>
</dbReference>
<gene>
    <name evidence="11 14" type="primary">lpxA</name>
    <name evidence="12" type="synonym">fabZ</name>
    <name evidence="14" type="ORF">HZT40_05765</name>
</gene>
<evidence type="ECO:0000256" key="6">
    <source>
        <dbReference type="ARBA" id="ARBA00022679"/>
    </source>
</evidence>
<comment type="catalytic activity">
    <reaction evidence="11">
        <text>a (3R)-hydroxyacyl-[ACP] + UDP-N-acetyl-alpha-D-glucosamine = a UDP-3-O-[(3R)-3-hydroxyacyl]-N-acetyl-alpha-D-glucosamine + holo-[ACP]</text>
        <dbReference type="Rhea" id="RHEA:67812"/>
        <dbReference type="Rhea" id="RHEA-COMP:9685"/>
        <dbReference type="Rhea" id="RHEA-COMP:9945"/>
        <dbReference type="ChEBI" id="CHEBI:57705"/>
        <dbReference type="ChEBI" id="CHEBI:64479"/>
        <dbReference type="ChEBI" id="CHEBI:78827"/>
        <dbReference type="ChEBI" id="CHEBI:173225"/>
        <dbReference type="EC" id="2.3.1.129"/>
    </reaction>
</comment>
<evidence type="ECO:0000256" key="11">
    <source>
        <dbReference type="HAMAP-Rule" id="MF_00387"/>
    </source>
</evidence>
<proteinExistence type="inferred from homology"/>
<evidence type="ECO:0000256" key="7">
    <source>
        <dbReference type="ARBA" id="ARBA00023098"/>
    </source>
</evidence>
<dbReference type="NCBIfam" id="NF003657">
    <property type="entry name" value="PRK05289.1"/>
    <property type="match status" value="1"/>
</dbReference>
<evidence type="ECO:0000256" key="10">
    <source>
        <dbReference type="ARBA" id="ARBA00025049"/>
    </source>
</evidence>
<dbReference type="InterPro" id="IPR010137">
    <property type="entry name" value="Lipid_A_LpxA"/>
</dbReference>
<dbReference type="EC" id="2.3.1.129" evidence="11"/>
<evidence type="ECO:0000256" key="1">
    <source>
        <dbReference type="ARBA" id="ARBA00004496"/>
    </source>
</evidence>
<comment type="function">
    <text evidence="11">Involved in the biosynthesis of lipid A, a phosphorylated glycolipid that anchors the lipopolysaccharide to the outer membrane of the cell.</text>
</comment>
<evidence type="ECO:0000256" key="3">
    <source>
        <dbReference type="ARBA" id="ARBA00022490"/>
    </source>
</evidence>
<dbReference type="PANTHER" id="PTHR43480:SF1">
    <property type="entry name" value="ACYL-[ACYL-CARRIER-PROTEIN]--UDP-N-ACETYLGLUCOSAMINE O-ACYLTRANSFERASE, MITOCHONDRIAL-RELATED"/>
    <property type="match status" value="1"/>
</dbReference>
<dbReference type="GO" id="GO:0005737">
    <property type="term" value="C:cytoplasm"/>
    <property type="evidence" value="ECO:0007669"/>
    <property type="project" value="UniProtKB-SubCell"/>
</dbReference>
<dbReference type="Gene3D" id="3.10.129.10">
    <property type="entry name" value="Hotdog Thioesterase"/>
    <property type="match status" value="1"/>
</dbReference>
<dbReference type="AlphaFoldDB" id="A0A7L6AQ00"/>
<dbReference type="GO" id="GO:0006633">
    <property type="term" value="P:fatty acid biosynthetic process"/>
    <property type="evidence" value="ECO:0007669"/>
    <property type="project" value="UniProtKB-UniRule"/>
</dbReference>
<keyword evidence="11" id="KW-0677">Repeat</keyword>
<dbReference type="KEGG" id="this:HZT40_05765"/>
<dbReference type="InterPro" id="IPR029098">
    <property type="entry name" value="Acetyltransf_C"/>
</dbReference>
<dbReference type="InterPro" id="IPR001451">
    <property type="entry name" value="Hexapep"/>
</dbReference>
<dbReference type="Gene3D" id="2.160.10.10">
    <property type="entry name" value="Hexapeptide repeat proteins"/>
    <property type="match status" value="1"/>
</dbReference>
<comment type="catalytic activity">
    <reaction evidence="12">
        <text>a (3R)-hydroxyacyl-[ACP] = a (2E)-enoyl-[ACP] + H2O</text>
        <dbReference type="Rhea" id="RHEA:13097"/>
        <dbReference type="Rhea" id="RHEA-COMP:9925"/>
        <dbReference type="Rhea" id="RHEA-COMP:9945"/>
        <dbReference type="ChEBI" id="CHEBI:15377"/>
        <dbReference type="ChEBI" id="CHEBI:78784"/>
        <dbReference type="ChEBI" id="CHEBI:78827"/>
        <dbReference type="EC" id="4.2.1.59"/>
    </reaction>
</comment>
<sequence length="406" mass="44607">MMNVNDIKNYLPHRYPFLLVDRVLEFEAGKYLKAIKNVTTNEPFFNGHFPNQPIMPGVLIIEAMAQATGLLGFRTMGEEPQRDTLYLLVAVDKARFKQAVVPGDQLEMHVELVKRKGIMWVFNAEARVDGKLAVSAELMCAAKRGCCLNNLIHPTAVIHPAAQLAEGVEVGAFSIIGADVSIGKGSRIGSHVVIDGPTRIGEGNQIYQFASVGAAPQDKKYHGEPTELVIGDRNVIRECCTINRGTVQDKGKTVIGDDNWIMAYVHIAHDCIIGDNTIFANSATLAGHVEIRDWVILGGFTLVHQFCVIGEHAFTGMGSAISKDVPPYTMVAGVPAEPHSINLEGLKRRGFASDAIHRIKDAHRVLYRQNLTTQEALAKIEHDYGGHADIQLLLDFCRNSQRGLIR</sequence>
<dbReference type="EC" id="4.2.1.59" evidence="12"/>
<comment type="function">
    <text evidence="10 12">Involved in unsaturated fatty acids biosynthesis. Catalyzes the dehydration of short chain beta-hydroxyacyl-ACPs and long chain saturated and unsaturated beta-hydroxyacyl-ACPs.</text>
</comment>
<feature type="active site" evidence="12">
    <location>
        <position position="48"/>
    </location>
</feature>
<comment type="subunit">
    <text evidence="11">Homotrimer.</text>
</comment>
<dbReference type="SUPFAM" id="SSF51161">
    <property type="entry name" value="Trimeric LpxA-like enzymes"/>
    <property type="match status" value="1"/>
</dbReference>
<keyword evidence="4 11" id="KW-0444">Lipid biosynthesis</keyword>
<dbReference type="NCBIfam" id="TIGR01852">
    <property type="entry name" value="lipid_A_lpxA"/>
    <property type="match status" value="1"/>
</dbReference>
<protein>
    <recommendedName>
        <fullName evidence="11 12">Multifunctional fusion protein</fullName>
    </recommendedName>
    <domain>
        <recommendedName>
            <fullName evidence="12">3-hydroxyacyl-[acyl-carrier-protein] dehydratase FabZ</fullName>
            <ecNumber evidence="12">4.2.1.59</ecNumber>
        </recommendedName>
        <alternativeName>
            <fullName evidence="12">(3R)-hydroxymyristoyl-[acyl-carrier-protein] dehydratase</fullName>
        </alternativeName>
        <alternativeName>
            <fullName evidence="12">Beta-hydroxyacyl-ACP dehydratase</fullName>
            <shortName evidence="12">(3R)-hydroxymyristoyl-ACP dehydrase</shortName>
        </alternativeName>
    </domain>
    <domain>
        <recommendedName>
            <fullName evidence="11">Acyl-[acyl-carrier-protein]--UDP-N-acetylglucosamine O-acyltransferase</fullName>
            <shortName evidence="11">UDP-N-acetylglucosamine acyltransferase</shortName>
            <ecNumber evidence="11">2.3.1.129</ecNumber>
        </recommendedName>
    </domain>
</protein>
<dbReference type="SUPFAM" id="SSF54637">
    <property type="entry name" value="Thioesterase/thiol ester dehydrase-isomerase"/>
    <property type="match status" value="1"/>
</dbReference>
<evidence type="ECO:0000256" key="5">
    <source>
        <dbReference type="ARBA" id="ARBA00022556"/>
    </source>
</evidence>
<dbReference type="GO" id="GO:0019171">
    <property type="term" value="F:(3R)-hydroxyacyl-[acyl-carrier-protein] dehydratase activity"/>
    <property type="evidence" value="ECO:0007669"/>
    <property type="project" value="UniProtKB-EC"/>
</dbReference>
<keyword evidence="15" id="KW-1185">Reference proteome</keyword>
<accession>A0A7L6AQ00</accession>
<dbReference type="Gene3D" id="1.20.1180.10">
    <property type="entry name" value="Udp N-acetylglucosamine O-acyltransferase, C-terminal domain"/>
    <property type="match status" value="1"/>
</dbReference>
<organism evidence="14 15">
    <name type="scientific">Candidatus Thiothrix singaporensis</name>
    <dbReference type="NCBI Taxonomy" id="2799669"/>
    <lineage>
        <taxon>Bacteria</taxon>
        <taxon>Pseudomonadati</taxon>
        <taxon>Pseudomonadota</taxon>
        <taxon>Gammaproteobacteria</taxon>
        <taxon>Thiotrichales</taxon>
        <taxon>Thiotrichaceae</taxon>
        <taxon>Thiothrix</taxon>
    </lineage>
</organism>
<feature type="domain" description="UDP N-acetylglucosamine O-acyltransferase C-terminal" evidence="13">
    <location>
        <begin position="324"/>
        <end position="405"/>
    </location>
</feature>
<evidence type="ECO:0000256" key="8">
    <source>
        <dbReference type="ARBA" id="ARBA00023239"/>
    </source>
</evidence>
<keyword evidence="6 11" id="KW-0808">Transferase</keyword>
<evidence type="ECO:0000313" key="14">
    <source>
        <dbReference type="EMBL" id="QLQ31190.1"/>
    </source>
</evidence>
<keyword evidence="8 12" id="KW-0456">Lyase</keyword>
<dbReference type="NCBIfam" id="TIGR01750">
    <property type="entry name" value="fabZ"/>
    <property type="match status" value="1"/>
</dbReference>
<keyword evidence="7 11" id="KW-0443">Lipid metabolism</keyword>
<evidence type="ECO:0000256" key="4">
    <source>
        <dbReference type="ARBA" id="ARBA00022516"/>
    </source>
</evidence>
<evidence type="ECO:0000256" key="2">
    <source>
        <dbReference type="ARBA" id="ARBA00009174"/>
    </source>
</evidence>
<dbReference type="InterPro" id="IPR010084">
    <property type="entry name" value="FabZ"/>
</dbReference>
<dbReference type="NCBIfam" id="NF000582">
    <property type="entry name" value="PRK00006.1"/>
    <property type="match status" value="1"/>
</dbReference>
<dbReference type="Proteomes" id="UP000510621">
    <property type="component" value="Chromosome"/>
</dbReference>
<evidence type="ECO:0000256" key="9">
    <source>
        <dbReference type="ARBA" id="ARBA00023315"/>
    </source>
</evidence>
<dbReference type="CDD" id="cd01288">
    <property type="entry name" value="FabZ"/>
    <property type="match status" value="1"/>
</dbReference>